<proteinExistence type="predicted"/>
<evidence type="ECO:0000313" key="6">
    <source>
        <dbReference type="Proteomes" id="UP000001349"/>
    </source>
</evidence>
<dbReference type="Pfam" id="PF00329">
    <property type="entry name" value="Complex1_30kDa"/>
    <property type="match status" value="1"/>
</dbReference>
<dbReference type="PROSITE" id="PS00535">
    <property type="entry name" value="COMPLEX1_49K"/>
    <property type="match status" value="1"/>
</dbReference>
<protein>
    <submittedName>
        <fullName evidence="5">NADH dehydrogenase (Ubiquinone) 30 kDa subunit</fullName>
    </submittedName>
</protein>
<dbReference type="RefSeq" id="WP_015925153.1">
    <property type="nucleotide sequence ID" value="NC_011898.1"/>
</dbReference>
<evidence type="ECO:0000259" key="3">
    <source>
        <dbReference type="Pfam" id="PF00329"/>
    </source>
</evidence>
<dbReference type="OrthoDB" id="9801496at2"/>
<dbReference type="InterPro" id="IPR037232">
    <property type="entry name" value="NADH_quin_OxRdtase_su_C/D-like"/>
</dbReference>
<dbReference type="Gene3D" id="3.30.460.80">
    <property type="entry name" value="NADH:ubiquinone oxidoreductase, 30kDa subunit"/>
    <property type="match status" value="1"/>
</dbReference>
<accession>B8I2P5</accession>
<dbReference type="Pfam" id="PF00346">
    <property type="entry name" value="Complex1_49kDa"/>
    <property type="match status" value="2"/>
</dbReference>
<evidence type="ECO:0000256" key="2">
    <source>
        <dbReference type="ARBA" id="ARBA00023027"/>
    </source>
</evidence>
<dbReference type="STRING" id="394503.Ccel_1687"/>
<dbReference type="GO" id="GO:0016651">
    <property type="term" value="F:oxidoreductase activity, acting on NAD(P)H"/>
    <property type="evidence" value="ECO:0007669"/>
    <property type="project" value="InterPro"/>
</dbReference>
<feature type="domain" description="NADH-quinone oxidoreductase subunit D" evidence="4">
    <location>
        <begin position="299"/>
        <end position="453"/>
    </location>
</feature>
<dbReference type="KEGG" id="cce:Ccel_1687"/>
<dbReference type="InterPro" id="IPR001268">
    <property type="entry name" value="NADH_UbQ_OxRdtase_30kDa_su"/>
</dbReference>
<dbReference type="GO" id="GO:0008137">
    <property type="term" value="F:NADH dehydrogenase (ubiquinone) activity"/>
    <property type="evidence" value="ECO:0007669"/>
    <property type="project" value="InterPro"/>
</dbReference>
<dbReference type="GO" id="GO:0048038">
    <property type="term" value="F:quinone binding"/>
    <property type="evidence" value="ECO:0007669"/>
    <property type="project" value="InterPro"/>
</dbReference>
<dbReference type="SUPFAM" id="SSF56762">
    <property type="entry name" value="HydB/Nqo4-like"/>
    <property type="match status" value="1"/>
</dbReference>
<keyword evidence="6" id="KW-1185">Reference proteome</keyword>
<dbReference type="PANTHER" id="PTHR43485">
    <property type="entry name" value="HYDROGENASE-4 COMPONENT G"/>
    <property type="match status" value="1"/>
</dbReference>
<dbReference type="EMBL" id="CP001348">
    <property type="protein sequence ID" value="ACL76038.1"/>
    <property type="molecule type" value="Genomic_DNA"/>
</dbReference>
<organism evidence="5 6">
    <name type="scientific">Ruminiclostridium cellulolyticum (strain ATCC 35319 / DSM 5812 / JCM 6584 / H10)</name>
    <name type="common">Clostridium cellulolyticum</name>
    <dbReference type="NCBI Taxonomy" id="394503"/>
    <lineage>
        <taxon>Bacteria</taxon>
        <taxon>Bacillati</taxon>
        <taxon>Bacillota</taxon>
        <taxon>Clostridia</taxon>
        <taxon>Eubacteriales</taxon>
        <taxon>Oscillospiraceae</taxon>
        <taxon>Ruminiclostridium</taxon>
    </lineage>
</organism>
<dbReference type="SUPFAM" id="SSF143243">
    <property type="entry name" value="Nqo5-like"/>
    <property type="match status" value="1"/>
</dbReference>
<feature type="domain" description="NADH-quinone oxidoreductase subunit D" evidence="4">
    <location>
        <begin position="459"/>
        <end position="526"/>
    </location>
</feature>
<evidence type="ECO:0000259" key="4">
    <source>
        <dbReference type="Pfam" id="PF00346"/>
    </source>
</evidence>
<dbReference type="InterPro" id="IPR001135">
    <property type="entry name" value="NADH_Q_OxRdtase_suD"/>
</dbReference>
<dbReference type="Gene3D" id="1.10.645.10">
    <property type="entry name" value="Cytochrome-c3 Hydrogenase, chain B"/>
    <property type="match status" value="1"/>
</dbReference>
<dbReference type="InterPro" id="IPR014029">
    <property type="entry name" value="NADH_UbQ_OxRdtase_49kDa_CS"/>
</dbReference>
<keyword evidence="1" id="KW-0560">Oxidoreductase</keyword>
<name>B8I2P5_RUMCH</name>
<dbReference type="HOGENOM" id="CLU_015134_3_1_9"/>
<dbReference type="PANTHER" id="PTHR43485:SF1">
    <property type="entry name" value="FORMATE HYDROGENLYASE SUBUNIT 5-RELATED"/>
    <property type="match status" value="1"/>
</dbReference>
<evidence type="ECO:0000313" key="5">
    <source>
        <dbReference type="EMBL" id="ACL76038.1"/>
    </source>
</evidence>
<dbReference type="InterPro" id="IPR029014">
    <property type="entry name" value="NiFe-Hase_large"/>
</dbReference>
<keyword evidence="2" id="KW-0520">NAD</keyword>
<dbReference type="AlphaFoldDB" id="B8I2P5"/>
<gene>
    <name evidence="5" type="ordered locus">Ccel_1687</name>
</gene>
<dbReference type="Proteomes" id="UP000001349">
    <property type="component" value="Chromosome"/>
</dbReference>
<sequence length="530" mass="60003">MVSAAILDTIKRLLSSHILESRLINENEIYFCISPSTVKEDCINVYKNIECVLVGLFANDTTPIDNKLTVYYTFAVRSSNTLITLYSKLENDGSAKVDSIALEVPAASLYEREIHDMYGIVFEELPDSRELVHHGNFPLDVHPLRRNFKSNTHLPFQQRELEFSTITGEGVFEVPVGPVHAGIIEPGHFRFSVAGEPIINLEAKLYYVHRGLEKLCENQHYMKVLLFSERISGDETFTNSLAFCQAIEKLNGITYIPERAVYSRVLFAELERICGHLGDIQGLCVDTAYIFPSGQFAMMRRWIQLLNEQLTGSRFLRNTNKPGGLRRDFVRSNEKIILECINKLDKEFKETVAIIKNNGMFIDRVEHTGILENSIAVDLNVVGPGGRASGVKTDVRKEFPYAAYSKLKFNVPEHSNCDVNCRMNVKIEEVIESINIIKQVLEKMPEEGPVSVDIGELKPYSYAFGMTESPRGENLHFVMTGENNTIFRYKVRTPSFCNWPALCHAVNTNTLTDFPLINKSFNLSYAGNDL</sequence>
<evidence type="ECO:0000256" key="1">
    <source>
        <dbReference type="ARBA" id="ARBA00023002"/>
    </source>
</evidence>
<dbReference type="eggNOG" id="COG3261">
    <property type="taxonomic scope" value="Bacteria"/>
</dbReference>
<keyword evidence="5" id="KW-0830">Ubiquinone</keyword>
<reference evidence="5 6" key="1">
    <citation type="submission" date="2009-01" db="EMBL/GenBank/DDBJ databases">
        <title>Complete sequence of Clostridium cellulolyticum H10.</title>
        <authorList>
            <consortium name="US DOE Joint Genome Institute"/>
            <person name="Lucas S."/>
            <person name="Copeland A."/>
            <person name="Lapidus A."/>
            <person name="Glavina del Rio T."/>
            <person name="Dalin E."/>
            <person name="Tice H."/>
            <person name="Bruce D."/>
            <person name="Goodwin L."/>
            <person name="Pitluck S."/>
            <person name="Chertkov O."/>
            <person name="Saunders E."/>
            <person name="Brettin T."/>
            <person name="Detter J.C."/>
            <person name="Han C."/>
            <person name="Larimer F."/>
            <person name="Land M."/>
            <person name="Hauser L."/>
            <person name="Kyrpides N."/>
            <person name="Ivanova N."/>
            <person name="Zhou J."/>
            <person name="Richardson P."/>
        </authorList>
    </citation>
    <scope>NUCLEOTIDE SEQUENCE [LARGE SCALE GENOMIC DNA]</scope>
    <source>
        <strain evidence="6">ATCC 35319 / DSM 5812 / JCM 6584 / H10</strain>
    </source>
</reference>
<dbReference type="GO" id="GO:0051287">
    <property type="term" value="F:NAD binding"/>
    <property type="evidence" value="ECO:0007669"/>
    <property type="project" value="InterPro"/>
</dbReference>
<dbReference type="InterPro" id="IPR052197">
    <property type="entry name" value="ComplexI_49kDa-like"/>
</dbReference>
<feature type="domain" description="NADH:ubiquinone oxidoreductase 30kDa subunit" evidence="3">
    <location>
        <begin position="52"/>
        <end position="151"/>
    </location>
</feature>